<protein>
    <submittedName>
        <fullName evidence="2">Uncharacterized protein</fullName>
    </submittedName>
</protein>
<dbReference type="Proteomes" id="UP000177885">
    <property type="component" value="Unassembled WGS sequence"/>
</dbReference>
<organism evidence="2 3">
    <name type="scientific">Candidatus Uhrbacteria bacterium RIFCSPHIGHO2_01_FULL_63_20</name>
    <dbReference type="NCBI Taxonomy" id="1802385"/>
    <lineage>
        <taxon>Bacteria</taxon>
        <taxon>Candidatus Uhriibacteriota</taxon>
    </lineage>
</organism>
<keyword evidence="1" id="KW-0812">Transmembrane</keyword>
<keyword evidence="1" id="KW-1133">Transmembrane helix</keyword>
<evidence type="ECO:0000313" key="2">
    <source>
        <dbReference type="EMBL" id="OGL67151.1"/>
    </source>
</evidence>
<evidence type="ECO:0000256" key="1">
    <source>
        <dbReference type="SAM" id="Phobius"/>
    </source>
</evidence>
<feature type="transmembrane region" description="Helical" evidence="1">
    <location>
        <begin position="12"/>
        <end position="32"/>
    </location>
</feature>
<name>A0A1F7TME3_9BACT</name>
<dbReference type="AlphaFoldDB" id="A0A1F7TME3"/>
<gene>
    <name evidence="2" type="ORF">A2856_03735</name>
</gene>
<dbReference type="STRING" id="1802385.A2856_03735"/>
<accession>A0A1F7TME3</accession>
<comment type="caution">
    <text evidence="2">The sequence shown here is derived from an EMBL/GenBank/DDBJ whole genome shotgun (WGS) entry which is preliminary data.</text>
</comment>
<dbReference type="EMBL" id="MGDT01000003">
    <property type="protein sequence ID" value="OGL67151.1"/>
    <property type="molecule type" value="Genomic_DNA"/>
</dbReference>
<keyword evidence="1" id="KW-0472">Membrane</keyword>
<feature type="transmembrane region" description="Helical" evidence="1">
    <location>
        <begin position="52"/>
        <end position="74"/>
    </location>
</feature>
<sequence length="76" mass="8141">MNETLIHNAVLVVRSFLPLLVIVCVNMILLGAFKVMICSGRDDEEHHAMGNIAKGVVGTFVLACLFTAATVTLAKV</sequence>
<evidence type="ECO:0000313" key="3">
    <source>
        <dbReference type="Proteomes" id="UP000177885"/>
    </source>
</evidence>
<proteinExistence type="predicted"/>
<reference evidence="2 3" key="1">
    <citation type="journal article" date="2016" name="Nat. Commun.">
        <title>Thousands of microbial genomes shed light on interconnected biogeochemical processes in an aquifer system.</title>
        <authorList>
            <person name="Anantharaman K."/>
            <person name="Brown C.T."/>
            <person name="Hug L.A."/>
            <person name="Sharon I."/>
            <person name="Castelle C.J."/>
            <person name="Probst A.J."/>
            <person name="Thomas B.C."/>
            <person name="Singh A."/>
            <person name="Wilkins M.J."/>
            <person name="Karaoz U."/>
            <person name="Brodie E.L."/>
            <person name="Williams K.H."/>
            <person name="Hubbard S.S."/>
            <person name="Banfield J.F."/>
        </authorList>
    </citation>
    <scope>NUCLEOTIDE SEQUENCE [LARGE SCALE GENOMIC DNA]</scope>
</reference>